<dbReference type="CDD" id="cd08342">
    <property type="entry name" value="HPPD_N_like"/>
    <property type="match status" value="1"/>
</dbReference>
<dbReference type="InterPro" id="IPR041736">
    <property type="entry name" value="4OHPhenylPyrv_dOase_N"/>
</dbReference>
<evidence type="ECO:0000313" key="7">
    <source>
        <dbReference type="EMBL" id="QYC40270.1"/>
    </source>
</evidence>
<dbReference type="PANTHER" id="PTHR11959">
    <property type="entry name" value="4-HYDROXYPHENYLPYRUVATE DIOXYGENASE"/>
    <property type="match status" value="1"/>
</dbReference>
<evidence type="ECO:0000256" key="1">
    <source>
        <dbReference type="ARBA" id="ARBA00001962"/>
    </source>
</evidence>
<dbReference type="PIRSF" id="PIRSF009283">
    <property type="entry name" value="HPP_dOase"/>
    <property type="match status" value="1"/>
</dbReference>
<evidence type="ECO:0000256" key="2">
    <source>
        <dbReference type="ARBA" id="ARBA00005877"/>
    </source>
</evidence>
<keyword evidence="3" id="KW-0479">Metal-binding</keyword>
<dbReference type="NCBIfam" id="TIGR01263">
    <property type="entry name" value="4HPPD"/>
    <property type="match status" value="1"/>
</dbReference>
<organism evidence="7 8">
    <name type="scientific">Nonomuraea coxensis DSM 45129</name>
    <dbReference type="NCBI Taxonomy" id="1122611"/>
    <lineage>
        <taxon>Bacteria</taxon>
        <taxon>Bacillati</taxon>
        <taxon>Actinomycetota</taxon>
        <taxon>Actinomycetes</taxon>
        <taxon>Streptosporangiales</taxon>
        <taxon>Streptosporangiaceae</taxon>
        <taxon>Nonomuraea</taxon>
    </lineage>
</organism>
<keyword evidence="4" id="KW-0677">Repeat</keyword>
<dbReference type="SUPFAM" id="SSF54593">
    <property type="entry name" value="Glyoxalase/Bleomycin resistance protein/Dihydroxybiphenyl dioxygenase"/>
    <property type="match status" value="1"/>
</dbReference>
<dbReference type="InterPro" id="IPR041735">
    <property type="entry name" value="4OHPhenylPyrv_dOase_C"/>
</dbReference>
<dbReference type="GO" id="GO:0016491">
    <property type="term" value="F:oxidoreductase activity"/>
    <property type="evidence" value="ECO:0007669"/>
    <property type="project" value="UniProtKB-KW"/>
</dbReference>
<dbReference type="CDD" id="cd07250">
    <property type="entry name" value="HPPD_C_like"/>
    <property type="match status" value="1"/>
</dbReference>
<evidence type="ECO:0000259" key="6">
    <source>
        <dbReference type="PROSITE" id="PS51819"/>
    </source>
</evidence>
<dbReference type="PANTHER" id="PTHR11959:SF1">
    <property type="entry name" value="4-HYDROXYPHENYLPYRUVATE DIOXYGENASE"/>
    <property type="match status" value="1"/>
</dbReference>
<evidence type="ECO:0000256" key="4">
    <source>
        <dbReference type="ARBA" id="ARBA00022737"/>
    </source>
</evidence>
<dbReference type="InterPro" id="IPR029068">
    <property type="entry name" value="Glyas_Bleomycin-R_OHBP_Dase"/>
</dbReference>
<reference evidence="7 8" key="1">
    <citation type="journal article" date="2021" name="ACS Chem. Biol.">
        <title>Genomic-Led Discovery of a Novel Glycopeptide Antibiotic by Nonomuraea coxensis DSM 45129.</title>
        <authorList>
            <person name="Yushchuk O."/>
            <person name="Vior N.M."/>
            <person name="Andreo-Vidal A."/>
            <person name="Berini F."/>
            <person name="Ruckert C."/>
            <person name="Busche T."/>
            <person name="Binda E."/>
            <person name="Kalinowski J."/>
            <person name="Truman A.W."/>
            <person name="Marinelli F."/>
        </authorList>
    </citation>
    <scope>NUCLEOTIDE SEQUENCE [LARGE SCALE GENOMIC DNA]</scope>
    <source>
        <strain evidence="7 8">DSM 45129</strain>
    </source>
</reference>
<comment type="similarity">
    <text evidence="2">Belongs to the 4HPPD family.</text>
</comment>
<keyword evidence="5" id="KW-0408">Iron</keyword>
<accession>A0ABX8TXR2</accession>
<dbReference type="RefSeq" id="WP_026214630.1">
    <property type="nucleotide sequence ID" value="NZ_KB903969.1"/>
</dbReference>
<keyword evidence="7" id="KW-0560">Oxidoreductase</keyword>
<dbReference type="Proteomes" id="UP000824681">
    <property type="component" value="Chromosome"/>
</dbReference>
<keyword evidence="8" id="KW-1185">Reference proteome</keyword>
<dbReference type="EC" id="1.13.11.-" evidence="7"/>
<dbReference type="Gene3D" id="3.10.180.10">
    <property type="entry name" value="2,3-Dihydroxybiphenyl 1,2-Dioxygenase, domain 1"/>
    <property type="match status" value="2"/>
</dbReference>
<feature type="domain" description="VOC" evidence="6">
    <location>
        <begin position="163"/>
        <end position="314"/>
    </location>
</feature>
<gene>
    <name evidence="7" type="primary">noc2</name>
    <name evidence="7" type="ORF">Nocox_13265</name>
</gene>
<name>A0ABX8TXR2_9ACTN</name>
<protein>
    <submittedName>
        <fullName evidence="7">4-hydroxymandelate synthase HmaS</fullName>
        <ecNumber evidence="7">1.13.11.-</ecNumber>
    </submittedName>
</protein>
<dbReference type="InterPro" id="IPR037523">
    <property type="entry name" value="VOC_core"/>
</dbReference>
<dbReference type="EMBL" id="CP068985">
    <property type="protein sequence ID" value="QYC40270.1"/>
    <property type="molecule type" value="Genomic_DNA"/>
</dbReference>
<sequence length="356" mass="37871">MESLPTLAVDYVEMYVADLQVATLPWTEQYGFAVVGTADTAGRRSVALRQGRITLVLTQATSDRHPASAYVRTHGDGVADIALRTPDVDAVFTHAVAAGARPVRSPSRHPGPGPACSAAIGGFGDLLHTLVQREPGAGPGLPVGFSDAPPAGTSGADAGELLDIDHFAVCLPTGELDIITDFYIATLGFSETFKERIEVGTQAMESKVVQSASGDVTLTLIEPDPLADSGQIDMFLERHAGAGVQHVAFSSADAVRAVSTLSGRGVRFLSTPDSYYDLLESRILIRDHTVDELRATGLLADEDHAGQLFQIFTASTHPRETLFFEVIERRGARTFGGANIKALYEAVEVARSQQRA</sequence>
<dbReference type="InterPro" id="IPR005956">
    <property type="entry name" value="4OHPhenylPyrv_dOase"/>
</dbReference>
<evidence type="ECO:0000256" key="5">
    <source>
        <dbReference type="ARBA" id="ARBA00023004"/>
    </source>
</evidence>
<proteinExistence type="inferred from homology"/>
<dbReference type="PROSITE" id="PS51819">
    <property type="entry name" value="VOC"/>
    <property type="match status" value="2"/>
</dbReference>
<comment type="cofactor">
    <cofactor evidence="1">
        <name>Fe cation</name>
        <dbReference type="ChEBI" id="CHEBI:24875"/>
    </cofactor>
</comment>
<evidence type="ECO:0000256" key="3">
    <source>
        <dbReference type="ARBA" id="ARBA00022723"/>
    </source>
</evidence>
<dbReference type="InterPro" id="IPR004360">
    <property type="entry name" value="Glyas_Fos-R_dOase_dom"/>
</dbReference>
<dbReference type="Pfam" id="PF14696">
    <property type="entry name" value="Glyoxalase_5"/>
    <property type="match status" value="1"/>
</dbReference>
<dbReference type="Pfam" id="PF00903">
    <property type="entry name" value="Glyoxalase"/>
    <property type="match status" value="1"/>
</dbReference>
<evidence type="ECO:0000313" key="8">
    <source>
        <dbReference type="Proteomes" id="UP000824681"/>
    </source>
</evidence>
<feature type="domain" description="VOC" evidence="6">
    <location>
        <begin position="8"/>
        <end position="133"/>
    </location>
</feature>